<feature type="modified residue" description="4-aspartylphosphate" evidence="6">
    <location>
        <position position="54"/>
    </location>
</feature>
<evidence type="ECO:0000256" key="4">
    <source>
        <dbReference type="ARBA" id="ARBA00023125"/>
    </source>
</evidence>
<dbReference type="Gene3D" id="1.10.8.60">
    <property type="match status" value="1"/>
</dbReference>
<evidence type="ECO:0000256" key="1">
    <source>
        <dbReference type="ARBA" id="ARBA00022741"/>
    </source>
</evidence>
<keyword evidence="2" id="KW-0067">ATP-binding</keyword>
<keyword evidence="4 9" id="KW-0238">DNA-binding</keyword>
<feature type="domain" description="Response regulatory" evidence="8">
    <location>
        <begin position="4"/>
        <end position="118"/>
    </location>
</feature>
<dbReference type="RefSeq" id="WP_090338422.1">
    <property type="nucleotide sequence ID" value="NZ_FNXY01000007.1"/>
</dbReference>
<keyword evidence="6" id="KW-0597">Phosphoprotein</keyword>
<dbReference type="SMART" id="SM00382">
    <property type="entry name" value="AAA"/>
    <property type="match status" value="1"/>
</dbReference>
<dbReference type="FunFam" id="3.40.50.300:FF:000006">
    <property type="entry name" value="DNA-binding transcriptional regulator NtrC"/>
    <property type="match status" value="1"/>
</dbReference>
<dbReference type="InterPro" id="IPR025944">
    <property type="entry name" value="Sigma_54_int_dom_CS"/>
</dbReference>
<evidence type="ECO:0000256" key="5">
    <source>
        <dbReference type="ARBA" id="ARBA00023163"/>
    </source>
</evidence>
<dbReference type="InterPro" id="IPR027417">
    <property type="entry name" value="P-loop_NTPase"/>
</dbReference>
<dbReference type="PANTHER" id="PTHR32071:SF117">
    <property type="entry name" value="PTS-DEPENDENT DIHYDROXYACETONE KINASE OPERON REGULATORY PROTEIN-RELATED"/>
    <property type="match status" value="1"/>
</dbReference>
<dbReference type="InterPro" id="IPR001789">
    <property type="entry name" value="Sig_transdc_resp-reg_receiver"/>
</dbReference>
<dbReference type="Pfam" id="PF25601">
    <property type="entry name" value="AAA_lid_14"/>
    <property type="match status" value="1"/>
</dbReference>
<dbReference type="GO" id="GO:0000160">
    <property type="term" value="P:phosphorelay signal transduction system"/>
    <property type="evidence" value="ECO:0007669"/>
    <property type="project" value="InterPro"/>
</dbReference>
<keyword evidence="1" id="KW-0547">Nucleotide-binding</keyword>
<evidence type="ECO:0000256" key="2">
    <source>
        <dbReference type="ARBA" id="ARBA00022840"/>
    </source>
</evidence>
<dbReference type="GO" id="GO:0006355">
    <property type="term" value="P:regulation of DNA-templated transcription"/>
    <property type="evidence" value="ECO:0007669"/>
    <property type="project" value="InterPro"/>
</dbReference>
<evidence type="ECO:0000256" key="3">
    <source>
        <dbReference type="ARBA" id="ARBA00023015"/>
    </source>
</evidence>
<dbReference type="InterPro" id="IPR058031">
    <property type="entry name" value="AAA_lid_NorR"/>
</dbReference>
<dbReference type="InterPro" id="IPR003593">
    <property type="entry name" value="AAA+_ATPase"/>
</dbReference>
<reference evidence="9 10" key="1">
    <citation type="submission" date="2016-10" db="EMBL/GenBank/DDBJ databases">
        <authorList>
            <person name="de Groot N.N."/>
        </authorList>
    </citation>
    <scope>NUCLEOTIDE SEQUENCE [LARGE SCALE GENOMIC DNA]</scope>
    <source>
        <strain evidence="9 10">DSM 19938</strain>
    </source>
</reference>
<dbReference type="SUPFAM" id="SSF52172">
    <property type="entry name" value="CheY-like"/>
    <property type="match status" value="1"/>
</dbReference>
<dbReference type="Pfam" id="PF00158">
    <property type="entry name" value="Sigma54_activat"/>
    <property type="match status" value="1"/>
</dbReference>
<dbReference type="EMBL" id="FNXY01000007">
    <property type="protein sequence ID" value="SEJ39011.1"/>
    <property type="molecule type" value="Genomic_DNA"/>
</dbReference>
<dbReference type="STRING" id="408657.SAMN04487995_4418"/>
<evidence type="ECO:0000259" key="7">
    <source>
        <dbReference type="PROSITE" id="PS50045"/>
    </source>
</evidence>
<dbReference type="OrthoDB" id="9782110at2"/>
<dbReference type="InterPro" id="IPR002078">
    <property type="entry name" value="Sigma_54_int"/>
</dbReference>
<dbReference type="SMART" id="SM00448">
    <property type="entry name" value="REC"/>
    <property type="match status" value="1"/>
</dbReference>
<sequence length="453" mass="50731">MQDTLLIVEDQFIEANNLKIILLKAEYRVLPIARSVDDALEIIDVQVPDLVLLDIFLKGERTGIDLAHILKARGIAFVYLSANSDKSVFTAAKMTGPYGFLIKPFRERDVLAMLDIAWYHHSQKNMVRESESKHKNPVNIISKDGELKKIVGESDSIQAVLRNVETVAETNVPVLLLGESGTGKELIAKLIHELSHRRSGKLVVVDCAAMPPHLIESELFGHEKGSFTGATEKRIGKFEQANGGTVFLDEIGELPLDLQVKFLRVLQETEIEPIGGKRRKVDVRILAATNRNLEEEMANGRFRLDLYYRLNIFPIQLPSLRQREADILPLAEHFLKVQADRFGKEITGFSDEAKQMLVSYQWPGNVRELENLVTRSILLCVGSQITDVQIPKVHQLGEAGADLKIKTITESERDLILSALRECNWKIYGPGGAAELLDINASTLKSRMKKLGI</sequence>
<dbReference type="InterPro" id="IPR009057">
    <property type="entry name" value="Homeodomain-like_sf"/>
</dbReference>
<dbReference type="InterPro" id="IPR025662">
    <property type="entry name" value="Sigma_54_int_dom_ATP-bd_1"/>
</dbReference>
<feature type="domain" description="Sigma-54 factor interaction" evidence="7">
    <location>
        <begin position="150"/>
        <end position="378"/>
    </location>
</feature>
<accession>A0A1H6YCM9</accession>
<evidence type="ECO:0000313" key="10">
    <source>
        <dbReference type="Proteomes" id="UP000199532"/>
    </source>
</evidence>
<evidence type="ECO:0000259" key="8">
    <source>
        <dbReference type="PROSITE" id="PS50110"/>
    </source>
</evidence>
<dbReference type="PROSITE" id="PS00676">
    <property type="entry name" value="SIGMA54_INTERACT_2"/>
    <property type="match status" value="1"/>
</dbReference>
<dbReference type="SUPFAM" id="SSF52540">
    <property type="entry name" value="P-loop containing nucleoside triphosphate hydrolases"/>
    <property type="match status" value="1"/>
</dbReference>
<protein>
    <submittedName>
        <fullName evidence="9">DNA-binding transcriptional response regulator, NtrC family, contains REC, AAA-type ATPase, and a Fis-type DNA-binding domains</fullName>
    </submittedName>
</protein>
<dbReference type="Gene3D" id="1.10.10.60">
    <property type="entry name" value="Homeodomain-like"/>
    <property type="match status" value="1"/>
</dbReference>
<gene>
    <name evidence="9" type="ORF">SAMN04487995_4418</name>
</gene>
<dbReference type="InterPro" id="IPR011006">
    <property type="entry name" value="CheY-like_superfamily"/>
</dbReference>
<keyword evidence="5" id="KW-0804">Transcription</keyword>
<evidence type="ECO:0000313" key="9">
    <source>
        <dbReference type="EMBL" id="SEJ39011.1"/>
    </source>
</evidence>
<dbReference type="InterPro" id="IPR025943">
    <property type="entry name" value="Sigma_54_int_dom_ATP-bd_2"/>
</dbReference>
<dbReference type="SUPFAM" id="SSF46689">
    <property type="entry name" value="Homeodomain-like"/>
    <property type="match status" value="1"/>
</dbReference>
<keyword evidence="3" id="KW-0805">Transcription regulation</keyword>
<dbReference type="Gene3D" id="3.40.50.2300">
    <property type="match status" value="1"/>
</dbReference>
<dbReference type="Proteomes" id="UP000199532">
    <property type="component" value="Unassembled WGS sequence"/>
</dbReference>
<name>A0A1H6YCM9_9BACT</name>
<dbReference type="CDD" id="cd00009">
    <property type="entry name" value="AAA"/>
    <property type="match status" value="1"/>
</dbReference>
<dbReference type="PANTHER" id="PTHR32071">
    <property type="entry name" value="TRANSCRIPTIONAL REGULATORY PROTEIN"/>
    <property type="match status" value="1"/>
</dbReference>
<evidence type="ECO:0000256" key="6">
    <source>
        <dbReference type="PROSITE-ProRule" id="PRU00169"/>
    </source>
</evidence>
<organism evidence="9 10">
    <name type="scientific">Dyadobacter koreensis</name>
    <dbReference type="NCBI Taxonomy" id="408657"/>
    <lineage>
        <taxon>Bacteria</taxon>
        <taxon>Pseudomonadati</taxon>
        <taxon>Bacteroidota</taxon>
        <taxon>Cytophagia</taxon>
        <taxon>Cytophagales</taxon>
        <taxon>Spirosomataceae</taxon>
        <taxon>Dyadobacter</taxon>
    </lineage>
</organism>
<dbReference type="AlphaFoldDB" id="A0A1H6YCM9"/>
<dbReference type="GO" id="GO:0043565">
    <property type="term" value="F:sequence-specific DNA binding"/>
    <property type="evidence" value="ECO:0007669"/>
    <property type="project" value="InterPro"/>
</dbReference>
<dbReference type="PROSITE" id="PS00688">
    <property type="entry name" value="SIGMA54_INTERACT_3"/>
    <property type="match status" value="1"/>
</dbReference>
<proteinExistence type="predicted"/>
<dbReference type="GO" id="GO:0005524">
    <property type="term" value="F:ATP binding"/>
    <property type="evidence" value="ECO:0007669"/>
    <property type="project" value="UniProtKB-KW"/>
</dbReference>
<dbReference type="Gene3D" id="3.40.50.300">
    <property type="entry name" value="P-loop containing nucleotide triphosphate hydrolases"/>
    <property type="match status" value="1"/>
</dbReference>
<dbReference type="Pfam" id="PF00072">
    <property type="entry name" value="Response_reg"/>
    <property type="match status" value="1"/>
</dbReference>
<dbReference type="PROSITE" id="PS00675">
    <property type="entry name" value="SIGMA54_INTERACT_1"/>
    <property type="match status" value="1"/>
</dbReference>
<dbReference type="PROSITE" id="PS50045">
    <property type="entry name" value="SIGMA54_INTERACT_4"/>
    <property type="match status" value="1"/>
</dbReference>
<keyword evidence="10" id="KW-1185">Reference proteome</keyword>
<dbReference type="PROSITE" id="PS50110">
    <property type="entry name" value="RESPONSE_REGULATORY"/>
    <property type="match status" value="1"/>
</dbReference>